<name>A0A3G5AK34_9VIRU</name>
<keyword evidence="3" id="KW-0449">Lipoprotein</keyword>
<evidence type="ECO:0000256" key="1">
    <source>
        <dbReference type="ARBA" id="ARBA00004370"/>
    </source>
</evidence>
<gene>
    <name evidence="4" type="ORF">Sylvanvirus1_89</name>
</gene>
<keyword evidence="2" id="KW-0472">Membrane</keyword>
<dbReference type="PANTHER" id="PTHR10969">
    <property type="entry name" value="MICROTUBULE-ASSOCIATED PROTEINS 1A/1B LIGHT CHAIN 3-RELATED"/>
    <property type="match status" value="1"/>
</dbReference>
<comment type="subcellular location">
    <subcellularLocation>
        <location evidence="1">Membrane</location>
    </subcellularLocation>
</comment>
<dbReference type="InterPro" id="IPR029071">
    <property type="entry name" value="Ubiquitin-like_domsf"/>
</dbReference>
<organism evidence="4">
    <name type="scientific">Sylvanvirus sp</name>
    <dbReference type="NCBI Taxonomy" id="2487774"/>
    <lineage>
        <taxon>Viruses</taxon>
    </lineage>
</organism>
<dbReference type="Gene3D" id="3.10.20.90">
    <property type="entry name" value="Phosphatidylinositol 3-kinase Catalytic Subunit, Chain A, domain 1"/>
    <property type="match status" value="1"/>
</dbReference>
<dbReference type="GO" id="GO:0016020">
    <property type="term" value="C:membrane"/>
    <property type="evidence" value="ECO:0007669"/>
    <property type="project" value="UniProtKB-SubCell"/>
</dbReference>
<evidence type="ECO:0000313" key="4">
    <source>
        <dbReference type="EMBL" id="AYV86493.1"/>
    </source>
</evidence>
<dbReference type="Pfam" id="PF02991">
    <property type="entry name" value="ATG8"/>
    <property type="match status" value="1"/>
</dbReference>
<sequence length="116" mass="13282">MSKSYKETYSFEKRATESANIREKYASRIPIICEKLSSSDVKEIDKKKYLVPNELTAGQFLYVIRKRIQLPPEGALFLSMKNTIPPAAEMLSSLYQKHKDADGFLYITYASENTFG</sequence>
<dbReference type="InterPro" id="IPR004241">
    <property type="entry name" value="Atg8-like"/>
</dbReference>
<proteinExistence type="predicted"/>
<evidence type="ECO:0000256" key="3">
    <source>
        <dbReference type="ARBA" id="ARBA00023288"/>
    </source>
</evidence>
<accession>A0A3G5AK34</accession>
<dbReference type="EMBL" id="MK072507">
    <property type="protein sequence ID" value="AYV86493.1"/>
    <property type="molecule type" value="Genomic_DNA"/>
</dbReference>
<evidence type="ECO:0000256" key="2">
    <source>
        <dbReference type="ARBA" id="ARBA00023136"/>
    </source>
</evidence>
<dbReference type="SUPFAM" id="SSF54236">
    <property type="entry name" value="Ubiquitin-like"/>
    <property type="match status" value="1"/>
</dbReference>
<reference evidence="4" key="1">
    <citation type="submission" date="2018-10" db="EMBL/GenBank/DDBJ databases">
        <title>Hidden diversity of soil giant viruses.</title>
        <authorList>
            <person name="Schulz F."/>
            <person name="Alteio L."/>
            <person name="Goudeau D."/>
            <person name="Ryan E.M."/>
            <person name="Malmstrom R.R."/>
            <person name="Blanchard J."/>
            <person name="Woyke T."/>
        </authorList>
    </citation>
    <scope>NUCLEOTIDE SEQUENCE</scope>
    <source>
        <strain evidence="4">SYV1</strain>
    </source>
</reference>
<protein>
    <recommendedName>
        <fullName evidence="5">Autophagy-related protein</fullName>
    </recommendedName>
</protein>
<evidence type="ECO:0008006" key="5">
    <source>
        <dbReference type="Google" id="ProtNLM"/>
    </source>
</evidence>